<comment type="caution">
    <text evidence="4">The sequence shown here is derived from an EMBL/GenBank/DDBJ whole genome shotgun (WGS) entry which is preliminary data.</text>
</comment>
<organism evidence="4 5">
    <name type="scientific">Pseudoxanthomonas sacheonensis</name>
    <dbReference type="NCBI Taxonomy" id="443615"/>
    <lineage>
        <taxon>Bacteria</taxon>
        <taxon>Pseudomonadati</taxon>
        <taxon>Pseudomonadota</taxon>
        <taxon>Gammaproteobacteria</taxon>
        <taxon>Lysobacterales</taxon>
        <taxon>Lysobacteraceae</taxon>
        <taxon>Pseudoxanthomonas</taxon>
    </lineage>
</organism>
<dbReference type="RefSeq" id="WP_310093326.1">
    <property type="nucleotide sequence ID" value="NZ_JAVDTT010000002.1"/>
</dbReference>
<evidence type="ECO:0000313" key="4">
    <source>
        <dbReference type="EMBL" id="MDR6842006.1"/>
    </source>
</evidence>
<feature type="signal peptide" evidence="2">
    <location>
        <begin position="1"/>
        <end position="29"/>
    </location>
</feature>
<evidence type="ECO:0000256" key="2">
    <source>
        <dbReference type="SAM" id="SignalP"/>
    </source>
</evidence>
<feature type="region of interest" description="Disordered" evidence="1">
    <location>
        <begin position="161"/>
        <end position="186"/>
    </location>
</feature>
<dbReference type="InterPro" id="IPR018637">
    <property type="entry name" value="DUF2059"/>
</dbReference>
<dbReference type="Proteomes" id="UP001254759">
    <property type="component" value="Unassembled WGS sequence"/>
</dbReference>
<dbReference type="EMBL" id="JAVDTT010000002">
    <property type="protein sequence ID" value="MDR6842006.1"/>
    <property type="molecule type" value="Genomic_DNA"/>
</dbReference>
<feature type="chain" id="PRO_5045134977" description="DUF2059 domain-containing protein" evidence="2">
    <location>
        <begin position="30"/>
        <end position="186"/>
    </location>
</feature>
<evidence type="ECO:0000259" key="3">
    <source>
        <dbReference type="Pfam" id="PF09832"/>
    </source>
</evidence>
<sequence length="186" mass="20965">MSTSRPRLRLLPRLLVAACLALSAAAALAAPPSDADIERLLKASRAQSMLNAILPQMEEMQRQQFEQITSGKDLSAEQKAEVQRIQSRTNEIVRKALAWEEMRPLYIDVYKQTFSAEDVRAMAKFYESPAGKNLLDKTPLLMQNLMGAIQKKIIPMMEELQTELKESTKETPAPEVTPPAKKKKKR</sequence>
<keyword evidence="2" id="KW-0732">Signal</keyword>
<keyword evidence="5" id="KW-1185">Reference proteome</keyword>
<gene>
    <name evidence="4" type="ORF">J2W94_002291</name>
</gene>
<proteinExistence type="predicted"/>
<name>A0ABU1RT99_9GAMM</name>
<protein>
    <recommendedName>
        <fullName evidence="3">DUF2059 domain-containing protein</fullName>
    </recommendedName>
</protein>
<dbReference type="Pfam" id="PF09832">
    <property type="entry name" value="DUF2059"/>
    <property type="match status" value="1"/>
</dbReference>
<evidence type="ECO:0000256" key="1">
    <source>
        <dbReference type="SAM" id="MobiDB-lite"/>
    </source>
</evidence>
<reference evidence="4 5" key="1">
    <citation type="submission" date="2023-07" db="EMBL/GenBank/DDBJ databases">
        <title>Sorghum-associated microbial communities from plants grown in Nebraska, USA.</title>
        <authorList>
            <person name="Schachtman D."/>
        </authorList>
    </citation>
    <scope>NUCLEOTIDE SEQUENCE [LARGE SCALE GENOMIC DNA]</scope>
    <source>
        <strain evidence="4 5">BE107</strain>
    </source>
</reference>
<evidence type="ECO:0000313" key="5">
    <source>
        <dbReference type="Proteomes" id="UP001254759"/>
    </source>
</evidence>
<accession>A0ABU1RT99</accession>
<feature type="domain" description="DUF2059" evidence="3">
    <location>
        <begin position="100"/>
        <end position="158"/>
    </location>
</feature>